<dbReference type="EMBL" id="QOWE01000006">
    <property type="protein sequence ID" value="RCR70040.1"/>
    <property type="molecule type" value="Genomic_DNA"/>
</dbReference>
<feature type="chain" id="PRO_5016711583" evidence="1">
    <location>
        <begin position="23"/>
        <end position="272"/>
    </location>
</feature>
<dbReference type="PANTHER" id="PTHR42886:SF29">
    <property type="entry name" value="PUMMELIG, ISOFORM A"/>
    <property type="match status" value="1"/>
</dbReference>
<dbReference type="PRINTS" id="PR00111">
    <property type="entry name" value="ABHYDROLASE"/>
</dbReference>
<keyword evidence="1" id="KW-0732">Signal</keyword>
<evidence type="ECO:0000259" key="2">
    <source>
        <dbReference type="Pfam" id="PF00561"/>
    </source>
</evidence>
<keyword evidence="3" id="KW-0378">Hydrolase</keyword>
<sequence length="272" mass="30015">MKIIVMALATLLLVASCKKTNDATPAFTESKISLTTHKLTSFSAIKNSKYLVVFESGLGNDHTVWTDKAVASQINSNFDVLLYDRAGYGKSENGPSPRNIDRLRSELESVINTFSNGRKVILIGHSLGGLIIRDYAIKNPLKTAALLFVDPSHEFYNRPSQAEEDMHYEAMKNAGGANFGGTLEARDLIEDLQYTSKLPSLPNVPVIVLTSMQVDATHPLSDKKTFYNAHELLGKDVTDFTHVTTTKSGHFIMIDEPTLVIDNFKLLISKLP</sequence>
<name>A0A368JQU3_9BACT</name>
<gene>
    <name evidence="3" type="ORF">DUE52_09465</name>
</gene>
<dbReference type="Proteomes" id="UP000253383">
    <property type="component" value="Unassembled WGS sequence"/>
</dbReference>
<feature type="domain" description="AB hydrolase-1" evidence="2">
    <location>
        <begin position="51"/>
        <end position="261"/>
    </location>
</feature>
<dbReference type="OrthoDB" id="59888at2"/>
<dbReference type="GO" id="GO:0016787">
    <property type="term" value="F:hydrolase activity"/>
    <property type="evidence" value="ECO:0007669"/>
    <property type="project" value="UniProtKB-KW"/>
</dbReference>
<evidence type="ECO:0000256" key="1">
    <source>
        <dbReference type="SAM" id="SignalP"/>
    </source>
</evidence>
<protein>
    <submittedName>
        <fullName evidence="3">Alpha/beta hydrolase</fullName>
    </submittedName>
</protein>
<proteinExistence type="predicted"/>
<dbReference type="SUPFAM" id="SSF53474">
    <property type="entry name" value="alpha/beta-Hydrolases"/>
    <property type="match status" value="1"/>
</dbReference>
<accession>A0A368JQU3</accession>
<keyword evidence="4" id="KW-1185">Reference proteome</keyword>
<reference evidence="3 4" key="1">
    <citation type="submission" date="2018-07" db="EMBL/GenBank/DDBJ databases">
        <title>Genome analysis of Larkinella rosea.</title>
        <authorList>
            <person name="Zhou Z."/>
            <person name="Wang G."/>
        </authorList>
    </citation>
    <scope>NUCLEOTIDE SEQUENCE [LARGE SCALE GENOMIC DNA]</scope>
    <source>
        <strain evidence="4">zzj9</strain>
    </source>
</reference>
<dbReference type="InterPro" id="IPR029058">
    <property type="entry name" value="AB_hydrolase_fold"/>
</dbReference>
<feature type="signal peptide" evidence="1">
    <location>
        <begin position="1"/>
        <end position="22"/>
    </location>
</feature>
<dbReference type="PROSITE" id="PS51257">
    <property type="entry name" value="PROKAR_LIPOPROTEIN"/>
    <property type="match status" value="1"/>
</dbReference>
<dbReference type="RefSeq" id="WP_114405739.1">
    <property type="nucleotide sequence ID" value="NZ_QOWE01000006.1"/>
</dbReference>
<evidence type="ECO:0000313" key="3">
    <source>
        <dbReference type="EMBL" id="RCR70040.1"/>
    </source>
</evidence>
<dbReference type="InterPro" id="IPR000073">
    <property type="entry name" value="AB_hydrolase_1"/>
</dbReference>
<dbReference type="Pfam" id="PF00561">
    <property type="entry name" value="Abhydrolase_1"/>
    <property type="match status" value="1"/>
</dbReference>
<dbReference type="Gene3D" id="3.40.50.1820">
    <property type="entry name" value="alpha/beta hydrolase"/>
    <property type="match status" value="1"/>
</dbReference>
<dbReference type="PANTHER" id="PTHR42886">
    <property type="entry name" value="RE40534P-RELATED"/>
    <property type="match status" value="1"/>
</dbReference>
<comment type="caution">
    <text evidence="3">The sequence shown here is derived from an EMBL/GenBank/DDBJ whole genome shotgun (WGS) entry which is preliminary data.</text>
</comment>
<evidence type="ECO:0000313" key="4">
    <source>
        <dbReference type="Proteomes" id="UP000253383"/>
    </source>
</evidence>
<organism evidence="3 4">
    <name type="scientific">Larkinella punicea</name>
    <dbReference type="NCBI Taxonomy" id="2315727"/>
    <lineage>
        <taxon>Bacteria</taxon>
        <taxon>Pseudomonadati</taxon>
        <taxon>Bacteroidota</taxon>
        <taxon>Cytophagia</taxon>
        <taxon>Cytophagales</taxon>
        <taxon>Spirosomataceae</taxon>
        <taxon>Larkinella</taxon>
    </lineage>
</organism>
<dbReference type="AlphaFoldDB" id="A0A368JQU3"/>